<dbReference type="PATRIC" id="fig|659018.3.peg.585"/>
<sequence>MNKRPDPERTDTENPEWTSERVERAVPFSSLPGSLQAKLRSPGRPKAEVVKERITIRLSPDVLASFRATGSGWQTRMDAALRDWLREHPHASA</sequence>
<accession>A0A0R0DZR3</accession>
<dbReference type="AlphaFoldDB" id="A0A0R0DZR3"/>
<evidence type="ECO:0000313" key="3">
    <source>
        <dbReference type="Proteomes" id="UP000050940"/>
    </source>
</evidence>
<dbReference type="EMBL" id="LDJP01000016">
    <property type="protein sequence ID" value="KRG87679.1"/>
    <property type="molecule type" value="Genomic_DNA"/>
</dbReference>
<comment type="caution">
    <text evidence="2">The sequence shown here is derived from an EMBL/GenBank/DDBJ whole genome shotgun (WGS) entry which is preliminary data.</text>
</comment>
<name>A0A0R0DZR3_9GAMM</name>
<feature type="compositionally biased region" description="Basic and acidic residues" evidence="1">
    <location>
        <begin position="1"/>
        <end position="24"/>
    </location>
</feature>
<evidence type="ECO:0008006" key="4">
    <source>
        <dbReference type="Google" id="ProtNLM"/>
    </source>
</evidence>
<dbReference type="STRING" id="659018.ABB34_03560"/>
<dbReference type="InterPro" id="IPR025528">
    <property type="entry name" value="BrnA_antitoxin"/>
</dbReference>
<feature type="region of interest" description="Disordered" evidence="1">
    <location>
        <begin position="1"/>
        <end position="46"/>
    </location>
</feature>
<evidence type="ECO:0000313" key="2">
    <source>
        <dbReference type="EMBL" id="KRG87679.1"/>
    </source>
</evidence>
<keyword evidence="3" id="KW-1185">Reference proteome</keyword>
<organism evidence="2 3">
    <name type="scientific">Stenotrophomonas daejeonensis</name>
    <dbReference type="NCBI Taxonomy" id="659018"/>
    <lineage>
        <taxon>Bacteria</taxon>
        <taxon>Pseudomonadati</taxon>
        <taxon>Pseudomonadota</taxon>
        <taxon>Gammaproteobacteria</taxon>
        <taxon>Lysobacterales</taxon>
        <taxon>Lysobacteraceae</taxon>
        <taxon>Stenotrophomonas</taxon>
    </lineage>
</organism>
<proteinExistence type="predicted"/>
<gene>
    <name evidence="2" type="ORF">ABB34_03560</name>
</gene>
<dbReference type="OrthoDB" id="9796641at2"/>
<dbReference type="Proteomes" id="UP000050940">
    <property type="component" value="Unassembled WGS sequence"/>
</dbReference>
<protein>
    <recommendedName>
        <fullName evidence="4">BrnA antitoxin of type II toxin-antitoxin system</fullName>
    </recommendedName>
</protein>
<evidence type="ECO:0000256" key="1">
    <source>
        <dbReference type="SAM" id="MobiDB-lite"/>
    </source>
</evidence>
<dbReference type="Pfam" id="PF14384">
    <property type="entry name" value="BrnA_antitoxin"/>
    <property type="match status" value="1"/>
</dbReference>
<reference evidence="2 3" key="1">
    <citation type="submission" date="2015-05" db="EMBL/GenBank/DDBJ databases">
        <title>Genome sequencing and analysis of members of genus Stenotrophomonas.</title>
        <authorList>
            <person name="Patil P.P."/>
            <person name="Midha S."/>
            <person name="Patil P.B."/>
        </authorList>
    </citation>
    <scope>NUCLEOTIDE SEQUENCE [LARGE SCALE GENOMIC DNA]</scope>
    <source>
        <strain evidence="2 3">JCM 16244</strain>
    </source>
</reference>
<dbReference type="RefSeq" id="WP_057639874.1">
    <property type="nucleotide sequence ID" value="NZ_LDJP01000016.1"/>
</dbReference>